<dbReference type="AlphaFoldDB" id="A0ABD3H4X7"/>
<dbReference type="EMBL" id="JBJQOH010000005">
    <property type="protein sequence ID" value="KAL3686488.1"/>
    <property type="molecule type" value="Genomic_DNA"/>
</dbReference>
<accession>A0ABD3H4X7</accession>
<evidence type="ECO:0000313" key="2">
    <source>
        <dbReference type="Proteomes" id="UP001633002"/>
    </source>
</evidence>
<reference evidence="1 2" key="1">
    <citation type="submission" date="2024-09" db="EMBL/GenBank/DDBJ databases">
        <title>Chromosome-scale assembly of Riccia sorocarpa.</title>
        <authorList>
            <person name="Paukszto L."/>
        </authorList>
    </citation>
    <scope>NUCLEOTIDE SEQUENCE [LARGE SCALE GENOMIC DNA]</scope>
    <source>
        <strain evidence="1">LP-2024</strain>
        <tissue evidence="1">Aerial parts of the thallus</tissue>
    </source>
</reference>
<evidence type="ECO:0000313" key="1">
    <source>
        <dbReference type="EMBL" id="KAL3686488.1"/>
    </source>
</evidence>
<organism evidence="1 2">
    <name type="scientific">Riccia sorocarpa</name>
    <dbReference type="NCBI Taxonomy" id="122646"/>
    <lineage>
        <taxon>Eukaryota</taxon>
        <taxon>Viridiplantae</taxon>
        <taxon>Streptophyta</taxon>
        <taxon>Embryophyta</taxon>
        <taxon>Marchantiophyta</taxon>
        <taxon>Marchantiopsida</taxon>
        <taxon>Marchantiidae</taxon>
        <taxon>Marchantiales</taxon>
        <taxon>Ricciaceae</taxon>
        <taxon>Riccia</taxon>
    </lineage>
</organism>
<proteinExistence type="predicted"/>
<gene>
    <name evidence="1" type="ORF">R1sor_009062</name>
</gene>
<dbReference type="Proteomes" id="UP001633002">
    <property type="component" value="Unassembled WGS sequence"/>
</dbReference>
<evidence type="ECO:0008006" key="3">
    <source>
        <dbReference type="Google" id="ProtNLM"/>
    </source>
</evidence>
<keyword evidence="2" id="KW-1185">Reference proteome</keyword>
<name>A0ABD3H4X7_9MARC</name>
<sequence length="213" mass="24359">MEELTSICKRLRVAGRRPRPFIINGKKAEQGADLIFLSIPTGRSIVPEKDVPSWNVFPAFENHPRLLLSLAGRILEDSGYILIFHSGSLQSSQQIADCLDAMADSWKHFISYNIMNESPTYIPNSKLSQLYSRVEVIVREAAIPKLPKQEYWAFDKNNTEKYLTQHGRLRSKEPGTIIYNLQPSPVYRSTWKQKRHAKQHLVHQVLMSLTGTA</sequence>
<comment type="caution">
    <text evidence="1">The sequence shown here is derived from an EMBL/GenBank/DDBJ whole genome shotgun (WGS) entry which is preliminary data.</text>
</comment>
<protein>
    <recommendedName>
        <fullName evidence="3">Ribosomal protein S2</fullName>
    </recommendedName>
</protein>